<organism evidence="1 2">
    <name type="scientific">Apiospora aurea</name>
    <dbReference type="NCBI Taxonomy" id="335848"/>
    <lineage>
        <taxon>Eukaryota</taxon>
        <taxon>Fungi</taxon>
        <taxon>Dikarya</taxon>
        <taxon>Ascomycota</taxon>
        <taxon>Pezizomycotina</taxon>
        <taxon>Sordariomycetes</taxon>
        <taxon>Xylariomycetidae</taxon>
        <taxon>Amphisphaeriales</taxon>
        <taxon>Apiosporaceae</taxon>
        <taxon>Apiospora</taxon>
    </lineage>
</organism>
<evidence type="ECO:0000313" key="1">
    <source>
        <dbReference type="EMBL" id="KAK7937493.1"/>
    </source>
</evidence>
<gene>
    <name evidence="1" type="ORF">PG986_014361</name>
</gene>
<dbReference type="Proteomes" id="UP001391051">
    <property type="component" value="Unassembled WGS sequence"/>
</dbReference>
<proteinExistence type="predicted"/>
<comment type="caution">
    <text evidence="1">The sequence shown here is derived from an EMBL/GenBank/DDBJ whole genome shotgun (WGS) entry which is preliminary data.</text>
</comment>
<name>A0ABR1PT29_9PEZI</name>
<sequence>MCFSCGHPPKLCLTRSLDHHAARHRRLDYTIGSCFANAQPDEYDRLPGCDPRQLFLGDQELLPPGVEYTGTSQLRQVEAPFLCWHSVRFHAYGSINLTLDCTDKVTNDWKMDELDSSRETKCTSVAVLLRPYQMTAVA</sequence>
<evidence type="ECO:0000313" key="2">
    <source>
        <dbReference type="Proteomes" id="UP001391051"/>
    </source>
</evidence>
<keyword evidence="2" id="KW-1185">Reference proteome</keyword>
<accession>A0ABR1PT29</accession>
<protein>
    <submittedName>
        <fullName evidence="1">Uncharacterized protein</fullName>
    </submittedName>
</protein>
<reference evidence="1 2" key="1">
    <citation type="submission" date="2023-01" db="EMBL/GenBank/DDBJ databases">
        <title>Analysis of 21 Apiospora genomes using comparative genomics revels a genus with tremendous synthesis potential of carbohydrate active enzymes and secondary metabolites.</title>
        <authorList>
            <person name="Sorensen T."/>
        </authorList>
    </citation>
    <scope>NUCLEOTIDE SEQUENCE [LARGE SCALE GENOMIC DNA]</scope>
    <source>
        <strain evidence="1 2">CBS 24483</strain>
    </source>
</reference>
<dbReference type="EMBL" id="JAQQWE010000010">
    <property type="protein sequence ID" value="KAK7937493.1"/>
    <property type="molecule type" value="Genomic_DNA"/>
</dbReference>
<dbReference type="RefSeq" id="XP_066692821.1">
    <property type="nucleotide sequence ID" value="XM_066850583.1"/>
</dbReference>
<dbReference type="GeneID" id="92083645"/>